<evidence type="ECO:0000256" key="3">
    <source>
        <dbReference type="ARBA" id="ARBA00004141"/>
    </source>
</evidence>
<evidence type="ECO:0000256" key="5">
    <source>
        <dbReference type="ARBA" id="ARBA00022692"/>
    </source>
</evidence>
<dbReference type="GeneID" id="117566616"/>
<dbReference type="PROSITE" id="PS50125">
    <property type="entry name" value="GUANYLATE_CYCLASE_2"/>
    <property type="match status" value="2"/>
</dbReference>
<feature type="transmembrane region" description="Helical" evidence="15">
    <location>
        <begin position="736"/>
        <end position="754"/>
    </location>
</feature>
<keyword evidence="7" id="KW-0547">Nucleotide-binding</keyword>
<evidence type="ECO:0000259" key="16">
    <source>
        <dbReference type="PROSITE" id="PS50125"/>
    </source>
</evidence>
<proteinExistence type="inferred from homology"/>
<dbReference type="GO" id="GO:0005886">
    <property type="term" value="C:plasma membrane"/>
    <property type="evidence" value="ECO:0007669"/>
    <property type="project" value="TreeGrafter"/>
</dbReference>
<reference evidence="18 19" key="1">
    <citation type="submission" date="2025-04" db="UniProtKB">
        <authorList>
            <consortium name="RefSeq"/>
        </authorList>
    </citation>
    <scope>IDENTIFICATION</scope>
    <source>
        <strain evidence="18 19">15112-1751.03</strain>
        <tissue evidence="18 19">Whole Adult</tissue>
    </source>
</reference>
<dbReference type="SMART" id="SM00044">
    <property type="entry name" value="CYCc"/>
    <property type="match status" value="2"/>
</dbReference>
<dbReference type="AlphaFoldDB" id="A0A9C6SZL9"/>
<dbReference type="SUPFAM" id="SSF55073">
    <property type="entry name" value="Nucleotide cyclase"/>
    <property type="match status" value="2"/>
</dbReference>
<dbReference type="GO" id="GO:0035556">
    <property type="term" value="P:intracellular signal transduction"/>
    <property type="evidence" value="ECO:0007669"/>
    <property type="project" value="InterPro"/>
</dbReference>
<evidence type="ECO:0000256" key="12">
    <source>
        <dbReference type="ARBA" id="ARBA00023136"/>
    </source>
</evidence>
<evidence type="ECO:0000256" key="4">
    <source>
        <dbReference type="ARBA" id="ARBA00012201"/>
    </source>
</evidence>
<evidence type="ECO:0000313" key="17">
    <source>
        <dbReference type="Proteomes" id="UP000515160"/>
    </source>
</evidence>
<dbReference type="GO" id="GO:0005524">
    <property type="term" value="F:ATP binding"/>
    <property type="evidence" value="ECO:0007669"/>
    <property type="project" value="UniProtKB-KW"/>
</dbReference>
<evidence type="ECO:0000313" key="20">
    <source>
        <dbReference type="RefSeq" id="XP_051861891.1"/>
    </source>
</evidence>
<evidence type="ECO:0000313" key="18">
    <source>
        <dbReference type="RefSeq" id="XP_051861887.1"/>
    </source>
</evidence>
<gene>
    <name evidence="18 19 20" type="primary">LOC117566616</name>
</gene>
<dbReference type="FunFam" id="3.30.70.1230:FF:000027">
    <property type="entry name" value="ACXA, isoform A"/>
    <property type="match status" value="1"/>
</dbReference>
<dbReference type="FunFam" id="3.30.70.1230:FF:000024">
    <property type="entry name" value="ACXA, isoform A"/>
    <property type="match status" value="1"/>
</dbReference>
<feature type="transmembrane region" description="Helical" evidence="15">
    <location>
        <begin position="605"/>
        <end position="625"/>
    </location>
</feature>
<keyword evidence="5 15" id="KW-0812">Transmembrane</keyword>
<evidence type="ECO:0000256" key="6">
    <source>
        <dbReference type="ARBA" id="ARBA00022723"/>
    </source>
</evidence>
<comment type="similarity">
    <text evidence="14">Belongs to the adenylyl cyclase class-4/guanylyl cyclase family.</text>
</comment>
<evidence type="ECO:0000256" key="8">
    <source>
        <dbReference type="ARBA" id="ARBA00022840"/>
    </source>
</evidence>
<feature type="domain" description="Guanylate cyclase" evidence="16">
    <location>
        <begin position="297"/>
        <end position="424"/>
    </location>
</feature>
<dbReference type="GO" id="GO:0007189">
    <property type="term" value="P:adenylate cyclase-activating G protein-coupled receptor signaling pathway"/>
    <property type="evidence" value="ECO:0007669"/>
    <property type="project" value="TreeGrafter"/>
</dbReference>
<keyword evidence="11" id="KW-0115">cAMP biosynthesis</keyword>
<organism evidence="17 19">
    <name type="scientific">Drosophila albomicans</name>
    <name type="common">Fruit fly</name>
    <dbReference type="NCBI Taxonomy" id="7291"/>
    <lineage>
        <taxon>Eukaryota</taxon>
        <taxon>Metazoa</taxon>
        <taxon>Ecdysozoa</taxon>
        <taxon>Arthropoda</taxon>
        <taxon>Hexapoda</taxon>
        <taxon>Insecta</taxon>
        <taxon>Pterygota</taxon>
        <taxon>Neoptera</taxon>
        <taxon>Endopterygota</taxon>
        <taxon>Diptera</taxon>
        <taxon>Brachycera</taxon>
        <taxon>Muscomorpha</taxon>
        <taxon>Ephydroidea</taxon>
        <taxon>Drosophilidae</taxon>
        <taxon>Drosophila</taxon>
    </lineage>
</organism>
<dbReference type="InterPro" id="IPR018297">
    <property type="entry name" value="A/G_cyclase_CS"/>
</dbReference>
<sequence>MQCELDYTNERRWEGSYLKKKCMEIGVEDEYNLYQSRLRSYYTGVYILLHWIVILVHSLFLLATCEETHLIYIDIFAYVLGSVLITAVMWINFEEELVIRRVCVMYVTSVITVLILVIIDIITNMYHYHKHDWVTGSFYDTYIILTTYMFLPIPHILPPLALGSTVSCLYVCYYFYYVAALFRNDFSNARNFNKMWAEVSHHISLNMLGVFFRISREIVVRSSFLDRHQYVMEDISLRNARAQEKIFLHSILPQQIAQPIQDDIRNRIAMAEKHRDVHIVSMARDRLMSIQTHPDVSILYADIVNYTQLTTTLTVKHLVTLLHNLYARFDKAASHFTVQRIKFLGDCYYCVAGLTVPDPDHAKCCVDLGLCMINQIQQVGISQNLDIDIRVGVHSGSLFAGVLGAAKLQYDIWGTDVTIANRLEATGMAGHIHLSARTLNSMTDHSYTILPGTVAATEDPYLMKYKIVTFLIAATTTTDEISEYESDEVETLSLSLQLSAKSHMSVGTYTVELHNEFKQMPVGPMGFRSWLKRICYSRKDDDNSTDHAFSSIRFYFLDFIDPRMEHAFLRQPDYMLKYSILLAWIICTSLIVIEMVYQRTISNTYVFVSSGAMLSFTILLFITWYKKICFWRYPEGGHTYSIISCLIFRIAENIQRSLIKRVAIYMFTVTTYFGIISVMLMECNVDEYQMLHIESKIYLYEPEPNMCFQPWVLTNMICLIMGMSLIFSRIPFVMKLMVTLLEVIIYMVLIFYQFNYIVHHSLSTNPYFLAEYSHCILILITFLSLCLMERQTEFNDKMNFKWRAELKKKQKAGSLADQSISILLHNILPAHVVNIYLSSLAKHELYYEDYSMVGVMFATLMNFQLDLSSLRVLNEIITEFDNVLSYYKDDYLVEKIKIVGCTYMAACGLDIRLSSTISGRRSTRSSIAQEVARARRTLQFYEQHGHKKEDVVFVITAFALDLIRSLYMCNSNYKNLPCDRELFSAKMRVGISSGEVMAGVVGASQVHYDIWGNAVNMASRMDSTGVVGHIQVTDETATILRKCGIKCDFRGLTFVKGRGILPTYFVGIDDHYNFQYIEEDEGSFQVNVHNLSD</sequence>
<evidence type="ECO:0000256" key="9">
    <source>
        <dbReference type="ARBA" id="ARBA00022842"/>
    </source>
</evidence>
<dbReference type="RefSeq" id="XP_051861887.1">
    <property type="nucleotide sequence ID" value="XM_052005927.1"/>
</dbReference>
<evidence type="ECO:0000256" key="2">
    <source>
        <dbReference type="ARBA" id="ARBA00001946"/>
    </source>
</evidence>
<evidence type="ECO:0000256" key="7">
    <source>
        <dbReference type="ARBA" id="ARBA00022741"/>
    </source>
</evidence>
<evidence type="ECO:0000256" key="13">
    <source>
        <dbReference type="ARBA" id="ARBA00023239"/>
    </source>
</evidence>
<dbReference type="InterPro" id="IPR001054">
    <property type="entry name" value="A/G_cyclase"/>
</dbReference>
<feature type="transmembrane region" description="Helical" evidence="15">
    <location>
        <begin position="103"/>
        <end position="127"/>
    </location>
</feature>
<evidence type="ECO:0000256" key="10">
    <source>
        <dbReference type="ARBA" id="ARBA00022989"/>
    </source>
</evidence>
<feature type="transmembrane region" description="Helical" evidence="15">
    <location>
        <begin position="160"/>
        <end position="179"/>
    </location>
</feature>
<keyword evidence="8" id="KW-0067">ATP-binding</keyword>
<dbReference type="Pfam" id="PF00211">
    <property type="entry name" value="Guanylate_cyc"/>
    <property type="match status" value="2"/>
</dbReference>
<keyword evidence="6" id="KW-0479">Metal-binding</keyword>
<evidence type="ECO:0000256" key="1">
    <source>
        <dbReference type="ARBA" id="ARBA00001593"/>
    </source>
</evidence>
<dbReference type="CDD" id="cd07302">
    <property type="entry name" value="CHD"/>
    <property type="match status" value="2"/>
</dbReference>
<dbReference type="InterPro" id="IPR029787">
    <property type="entry name" value="Nucleotide_cyclase"/>
</dbReference>
<evidence type="ECO:0000313" key="19">
    <source>
        <dbReference type="RefSeq" id="XP_051861889.1"/>
    </source>
</evidence>
<comment type="subcellular location">
    <subcellularLocation>
        <location evidence="3">Membrane</location>
        <topology evidence="3">Multi-pass membrane protein</topology>
    </subcellularLocation>
</comment>
<feature type="transmembrane region" description="Helical" evidence="15">
    <location>
        <begin position="41"/>
        <end position="63"/>
    </location>
</feature>
<feature type="transmembrane region" description="Helical" evidence="15">
    <location>
        <begin position="574"/>
        <end position="593"/>
    </location>
</feature>
<dbReference type="GO" id="GO:0004016">
    <property type="term" value="F:adenylate cyclase activity"/>
    <property type="evidence" value="ECO:0007669"/>
    <property type="project" value="UniProtKB-EC"/>
</dbReference>
<dbReference type="PANTHER" id="PTHR45627">
    <property type="entry name" value="ADENYLATE CYCLASE TYPE 1"/>
    <property type="match status" value="1"/>
</dbReference>
<evidence type="ECO:0000256" key="15">
    <source>
        <dbReference type="SAM" id="Phobius"/>
    </source>
</evidence>
<keyword evidence="9" id="KW-0460">Magnesium</keyword>
<accession>A0A9C6SZL9</accession>
<feature type="domain" description="Guanylate cyclase" evidence="16">
    <location>
        <begin position="844"/>
        <end position="1022"/>
    </location>
</feature>
<dbReference type="PROSITE" id="PS00452">
    <property type="entry name" value="GUANYLATE_CYCLASE_1"/>
    <property type="match status" value="2"/>
</dbReference>
<dbReference type="RefSeq" id="XP_051861891.1">
    <property type="nucleotide sequence ID" value="XM_052005931.1"/>
</dbReference>
<dbReference type="OrthoDB" id="10006362at2759"/>
<feature type="transmembrane region" description="Helical" evidence="15">
    <location>
        <begin position="69"/>
        <end position="91"/>
    </location>
</feature>
<dbReference type="GO" id="GO:0006171">
    <property type="term" value="P:cAMP biosynthetic process"/>
    <property type="evidence" value="ECO:0007669"/>
    <property type="project" value="UniProtKB-KW"/>
</dbReference>
<keyword evidence="12 15" id="KW-0472">Membrane</keyword>
<dbReference type="GO" id="GO:0046872">
    <property type="term" value="F:metal ion binding"/>
    <property type="evidence" value="ECO:0007669"/>
    <property type="project" value="UniProtKB-KW"/>
</dbReference>
<feature type="transmembrane region" description="Helical" evidence="15">
    <location>
        <begin position="708"/>
        <end position="727"/>
    </location>
</feature>
<keyword evidence="17" id="KW-1185">Reference proteome</keyword>
<dbReference type="PANTHER" id="PTHR45627:SF23">
    <property type="entry name" value="AT30656P-RELATED"/>
    <property type="match status" value="1"/>
</dbReference>
<name>A0A9C6SZL9_DROAB</name>
<feature type="transmembrane region" description="Helical" evidence="15">
    <location>
        <begin position="662"/>
        <end position="681"/>
    </location>
</feature>
<evidence type="ECO:0000256" key="11">
    <source>
        <dbReference type="ARBA" id="ARBA00022998"/>
    </source>
</evidence>
<keyword evidence="10 15" id="KW-1133">Transmembrane helix</keyword>
<dbReference type="EC" id="4.6.1.1" evidence="4"/>
<dbReference type="Proteomes" id="UP000515160">
    <property type="component" value="Chromosome 3"/>
</dbReference>
<feature type="transmembrane region" description="Helical" evidence="15">
    <location>
        <begin position="766"/>
        <end position="788"/>
    </location>
</feature>
<comment type="catalytic activity">
    <reaction evidence="1">
        <text>ATP = 3',5'-cyclic AMP + diphosphate</text>
        <dbReference type="Rhea" id="RHEA:15389"/>
        <dbReference type="ChEBI" id="CHEBI:30616"/>
        <dbReference type="ChEBI" id="CHEBI:33019"/>
        <dbReference type="ChEBI" id="CHEBI:58165"/>
        <dbReference type="EC" id="4.6.1.1"/>
    </reaction>
</comment>
<dbReference type="Gene3D" id="3.30.70.1230">
    <property type="entry name" value="Nucleotide cyclase"/>
    <property type="match status" value="2"/>
</dbReference>
<evidence type="ECO:0000256" key="14">
    <source>
        <dbReference type="RuleBase" id="RU000405"/>
    </source>
</evidence>
<protein>
    <recommendedName>
        <fullName evidence="4">adenylate cyclase</fullName>
        <ecNumber evidence="4">4.6.1.1</ecNumber>
    </recommendedName>
</protein>
<comment type="cofactor">
    <cofactor evidence="2">
        <name>Mg(2+)</name>
        <dbReference type="ChEBI" id="CHEBI:18420"/>
    </cofactor>
</comment>
<keyword evidence="13 14" id="KW-0456">Lyase</keyword>
<dbReference type="RefSeq" id="XP_051861889.1">
    <property type="nucleotide sequence ID" value="XM_052005929.1"/>
</dbReference>